<reference evidence="3" key="2">
    <citation type="journal article" date="2021" name="Genome Biol. Evol.">
        <title>Developing a high-quality reference genome for a parasitic bivalve with doubly uniparental inheritance (Bivalvia: Unionida).</title>
        <authorList>
            <person name="Smith C.H."/>
        </authorList>
    </citation>
    <scope>NUCLEOTIDE SEQUENCE</scope>
    <source>
        <strain evidence="3">CHS0354</strain>
        <tissue evidence="3">Mantle</tissue>
    </source>
</reference>
<protein>
    <recommendedName>
        <fullName evidence="5">Transducin beta-like protein 2</fullName>
    </recommendedName>
</protein>
<dbReference type="GO" id="GO:0005783">
    <property type="term" value="C:endoplasmic reticulum"/>
    <property type="evidence" value="ECO:0007669"/>
    <property type="project" value="TreeGrafter"/>
</dbReference>
<keyword evidence="1" id="KW-0853">WD repeat</keyword>
<dbReference type="SUPFAM" id="SSF50978">
    <property type="entry name" value="WD40 repeat-like"/>
    <property type="match status" value="1"/>
</dbReference>
<proteinExistence type="predicted"/>
<dbReference type="SMART" id="SM00320">
    <property type="entry name" value="WD40"/>
    <property type="match status" value="6"/>
</dbReference>
<reference evidence="3" key="1">
    <citation type="journal article" date="2021" name="Genome Biol. Evol.">
        <title>A High-Quality Reference Genome for a Parasitic Bivalve with Doubly Uniparental Inheritance (Bivalvia: Unionida).</title>
        <authorList>
            <person name="Smith C.H."/>
        </authorList>
    </citation>
    <scope>NUCLEOTIDE SEQUENCE</scope>
    <source>
        <strain evidence="3">CHS0354</strain>
    </source>
</reference>
<dbReference type="InterPro" id="IPR015943">
    <property type="entry name" value="WD40/YVTN_repeat-like_dom_sf"/>
</dbReference>
<reference evidence="3" key="3">
    <citation type="submission" date="2023-05" db="EMBL/GenBank/DDBJ databases">
        <authorList>
            <person name="Smith C.H."/>
        </authorList>
    </citation>
    <scope>NUCLEOTIDE SEQUENCE</scope>
    <source>
        <strain evidence="3">CHS0354</strain>
        <tissue evidence="3">Mantle</tissue>
    </source>
</reference>
<evidence type="ECO:0000256" key="1">
    <source>
        <dbReference type="PROSITE-ProRule" id="PRU00221"/>
    </source>
</evidence>
<comment type="caution">
    <text evidence="3">The sequence shown here is derived from an EMBL/GenBank/DDBJ whole genome shotgun (WGS) entry which is preliminary data.</text>
</comment>
<evidence type="ECO:0000313" key="4">
    <source>
        <dbReference type="Proteomes" id="UP001195483"/>
    </source>
</evidence>
<dbReference type="Gene3D" id="2.130.10.10">
    <property type="entry name" value="YVTN repeat-like/Quinoprotein amine dehydrogenase"/>
    <property type="match status" value="3"/>
</dbReference>
<feature type="transmembrane region" description="Helical" evidence="2">
    <location>
        <begin position="6"/>
        <end position="29"/>
    </location>
</feature>
<keyword evidence="2" id="KW-1133">Transmembrane helix</keyword>
<dbReference type="Pfam" id="PF00400">
    <property type="entry name" value="WD40"/>
    <property type="match status" value="2"/>
</dbReference>
<evidence type="ECO:0000256" key="2">
    <source>
        <dbReference type="SAM" id="Phobius"/>
    </source>
</evidence>
<dbReference type="InterPro" id="IPR042410">
    <property type="entry name" value="WBSCR13"/>
</dbReference>
<dbReference type="Proteomes" id="UP001195483">
    <property type="component" value="Unassembled WGS sequence"/>
</dbReference>
<dbReference type="PANTHER" id="PTHR44321:SF1">
    <property type="entry name" value="TRANSDUCIN BETA-LIKE PROTEIN 2"/>
    <property type="match status" value="1"/>
</dbReference>
<feature type="repeat" description="WD" evidence="1">
    <location>
        <begin position="179"/>
        <end position="213"/>
    </location>
</feature>
<feature type="repeat" description="WD" evidence="1">
    <location>
        <begin position="270"/>
        <end position="302"/>
    </location>
</feature>
<evidence type="ECO:0008006" key="5">
    <source>
        <dbReference type="Google" id="ProtNLM"/>
    </source>
</evidence>
<name>A0AAE0VQN4_9BIVA</name>
<dbReference type="EMBL" id="JAEAOA010000797">
    <property type="protein sequence ID" value="KAK3586411.1"/>
    <property type="molecule type" value="Genomic_DNA"/>
</dbReference>
<dbReference type="InterPro" id="IPR036322">
    <property type="entry name" value="WD40_repeat_dom_sf"/>
</dbReference>
<gene>
    <name evidence="3" type="ORF">CHS0354_013115</name>
</gene>
<dbReference type="InterPro" id="IPR001680">
    <property type="entry name" value="WD40_rpt"/>
</dbReference>
<sequence length="445" mass="49086">MEVESTVSAIAVTAAVGAVVLLLILLCSIGRKSLKEEDKNETEEKEEKITLIEKTSKKTRLTQRPRKTQVSFSHPLLASSLKGHSSPILSFDLSPNGKYVITVAEDRSIMLWNTKDFGQKENKFIRANVELDHATKVKFTPDSKAFIISLANLNTIRVFRIGKKEDGSLGNITAAQDFAKKHKADIINIGVASNGKFIMTCSSDTCFIVWSIKGDVLAEIDTHQMNNSYGAVSPCGRFVATSGFTTDVKVWEVCFSKTGDFQEVKRAFELKGHSAGVFCFCFNNDSTRMASVSKDNTWKYWDTNIQYNLGQDSYLLFTGKLPGSGPCLIALSPDGRTVAMGTENLICLYNAQNGKDEERLENVYSGPLTELAFDITGQYLLSAGDKHVHVLHNVTGYKAAIADLREKELKATGAAMKERIRQQMSEARDALQKITGDTNGFVESK</sequence>
<organism evidence="3 4">
    <name type="scientific">Potamilus streckersoni</name>
    <dbReference type="NCBI Taxonomy" id="2493646"/>
    <lineage>
        <taxon>Eukaryota</taxon>
        <taxon>Metazoa</taxon>
        <taxon>Spiralia</taxon>
        <taxon>Lophotrochozoa</taxon>
        <taxon>Mollusca</taxon>
        <taxon>Bivalvia</taxon>
        <taxon>Autobranchia</taxon>
        <taxon>Heteroconchia</taxon>
        <taxon>Palaeoheterodonta</taxon>
        <taxon>Unionida</taxon>
        <taxon>Unionoidea</taxon>
        <taxon>Unionidae</taxon>
        <taxon>Ambleminae</taxon>
        <taxon>Lampsilini</taxon>
        <taxon>Potamilus</taxon>
    </lineage>
</organism>
<dbReference type="GO" id="GO:0030968">
    <property type="term" value="P:endoplasmic reticulum unfolded protein response"/>
    <property type="evidence" value="ECO:0007669"/>
    <property type="project" value="TreeGrafter"/>
</dbReference>
<evidence type="ECO:0000313" key="3">
    <source>
        <dbReference type="EMBL" id="KAK3586411.1"/>
    </source>
</evidence>
<dbReference type="PANTHER" id="PTHR44321">
    <property type="entry name" value="TRANSDUCIN BETA-LIKE PROTEIN 2"/>
    <property type="match status" value="1"/>
</dbReference>
<feature type="repeat" description="WD" evidence="1">
    <location>
        <begin position="81"/>
        <end position="113"/>
    </location>
</feature>
<accession>A0AAE0VQN4</accession>
<keyword evidence="4" id="KW-1185">Reference proteome</keyword>
<dbReference type="AlphaFoldDB" id="A0AAE0VQN4"/>
<keyword evidence="2" id="KW-0812">Transmembrane</keyword>
<dbReference type="PROSITE" id="PS50294">
    <property type="entry name" value="WD_REPEATS_REGION"/>
    <property type="match status" value="2"/>
</dbReference>
<keyword evidence="2" id="KW-0472">Membrane</keyword>
<dbReference type="PROSITE" id="PS50082">
    <property type="entry name" value="WD_REPEATS_2"/>
    <property type="match status" value="3"/>
</dbReference>